<dbReference type="Proteomes" id="UP001418222">
    <property type="component" value="Unassembled WGS sequence"/>
</dbReference>
<dbReference type="EMBL" id="JBBWWQ010000002">
    <property type="protein sequence ID" value="KAK8954169.1"/>
    <property type="molecule type" value="Genomic_DNA"/>
</dbReference>
<name>A0AAP0BZE4_9ASPA</name>
<reference evidence="2 3" key="1">
    <citation type="journal article" date="2022" name="Nat. Plants">
        <title>Genomes of leafy and leafless Platanthera orchids illuminate the evolution of mycoheterotrophy.</title>
        <authorList>
            <person name="Li M.H."/>
            <person name="Liu K.W."/>
            <person name="Li Z."/>
            <person name="Lu H.C."/>
            <person name="Ye Q.L."/>
            <person name="Zhang D."/>
            <person name="Wang J.Y."/>
            <person name="Li Y.F."/>
            <person name="Zhong Z.M."/>
            <person name="Liu X."/>
            <person name="Yu X."/>
            <person name="Liu D.K."/>
            <person name="Tu X.D."/>
            <person name="Liu B."/>
            <person name="Hao Y."/>
            <person name="Liao X.Y."/>
            <person name="Jiang Y.T."/>
            <person name="Sun W.H."/>
            <person name="Chen J."/>
            <person name="Chen Y.Q."/>
            <person name="Ai Y."/>
            <person name="Zhai J.W."/>
            <person name="Wu S.S."/>
            <person name="Zhou Z."/>
            <person name="Hsiao Y.Y."/>
            <person name="Wu W.L."/>
            <person name="Chen Y.Y."/>
            <person name="Lin Y.F."/>
            <person name="Hsu J.L."/>
            <person name="Li C.Y."/>
            <person name="Wang Z.W."/>
            <person name="Zhao X."/>
            <person name="Zhong W.Y."/>
            <person name="Ma X.K."/>
            <person name="Ma L."/>
            <person name="Huang J."/>
            <person name="Chen G.Z."/>
            <person name="Huang M.Z."/>
            <person name="Huang L."/>
            <person name="Peng D.H."/>
            <person name="Luo Y.B."/>
            <person name="Zou S.Q."/>
            <person name="Chen S.P."/>
            <person name="Lan S."/>
            <person name="Tsai W.C."/>
            <person name="Van de Peer Y."/>
            <person name="Liu Z.J."/>
        </authorList>
    </citation>
    <scope>NUCLEOTIDE SEQUENCE [LARGE SCALE GENOMIC DNA]</scope>
    <source>
        <strain evidence="2">Lor287</strain>
    </source>
</reference>
<organism evidence="2 3">
    <name type="scientific">Platanthera zijinensis</name>
    <dbReference type="NCBI Taxonomy" id="2320716"/>
    <lineage>
        <taxon>Eukaryota</taxon>
        <taxon>Viridiplantae</taxon>
        <taxon>Streptophyta</taxon>
        <taxon>Embryophyta</taxon>
        <taxon>Tracheophyta</taxon>
        <taxon>Spermatophyta</taxon>
        <taxon>Magnoliopsida</taxon>
        <taxon>Liliopsida</taxon>
        <taxon>Asparagales</taxon>
        <taxon>Orchidaceae</taxon>
        <taxon>Orchidoideae</taxon>
        <taxon>Orchideae</taxon>
        <taxon>Orchidinae</taxon>
        <taxon>Platanthera</taxon>
    </lineage>
</organism>
<comment type="caution">
    <text evidence="2">The sequence shown here is derived from an EMBL/GenBank/DDBJ whole genome shotgun (WGS) entry which is preliminary data.</text>
</comment>
<dbReference type="AlphaFoldDB" id="A0AAP0BZE4"/>
<gene>
    <name evidence="2" type="ORF">KSP39_PZI002632</name>
</gene>
<evidence type="ECO:0000256" key="1">
    <source>
        <dbReference type="SAM" id="MobiDB-lite"/>
    </source>
</evidence>
<sequence length="208" mass="25248">MESQSTMMDEIKAIFNRMDDRLQRHRDDTNRRFDQMLQSIVDYQECMDAIFDKFNSDSSLVTKQSEQEQSVQERSQSEQERPVQEQISPIINKMSLQYNTKRRQQQIKPTDIEVLRGQHKPLPYKSFTRGTTIRRSNTRVFHCVRQRQKLQHQQRQFSRQHKFWMRTRTNTINVLMRNYQEIRFSNFVFDPETLSEMAQIDGREDMED</sequence>
<accession>A0AAP0BZE4</accession>
<protein>
    <submittedName>
        <fullName evidence="2">Uncharacterized protein</fullName>
    </submittedName>
</protein>
<evidence type="ECO:0000313" key="2">
    <source>
        <dbReference type="EMBL" id="KAK8954169.1"/>
    </source>
</evidence>
<feature type="region of interest" description="Disordered" evidence="1">
    <location>
        <begin position="61"/>
        <end position="89"/>
    </location>
</feature>
<evidence type="ECO:0000313" key="3">
    <source>
        <dbReference type="Proteomes" id="UP001418222"/>
    </source>
</evidence>
<proteinExistence type="predicted"/>
<keyword evidence="3" id="KW-1185">Reference proteome</keyword>